<gene>
    <name evidence="3" type="ORF">BECKDK2373B_GA0170837_12221</name>
    <name evidence="2" type="ORF">BECKDK2373C_GA0170839_11836</name>
</gene>
<proteinExistence type="predicted"/>
<evidence type="ECO:0000256" key="1">
    <source>
        <dbReference type="SAM" id="SignalP"/>
    </source>
</evidence>
<sequence>MKKIIPLLAAILFFGNLHAEEETGDGTGIIPNHYIIVFKDSTFTRPKASSGIQTQSVNP</sequence>
<feature type="chain" id="PRO_5036354148" evidence="1">
    <location>
        <begin position="20"/>
        <end position="59"/>
    </location>
</feature>
<accession>A0A450TM24</accession>
<feature type="signal peptide" evidence="1">
    <location>
        <begin position="1"/>
        <end position="19"/>
    </location>
</feature>
<evidence type="ECO:0000313" key="3">
    <source>
        <dbReference type="EMBL" id="VFJ68752.1"/>
    </source>
</evidence>
<name>A0A450TM24_9GAMM</name>
<organism evidence="3">
    <name type="scientific">Candidatus Kentrum sp. DK</name>
    <dbReference type="NCBI Taxonomy" id="2126562"/>
    <lineage>
        <taxon>Bacteria</taxon>
        <taxon>Pseudomonadati</taxon>
        <taxon>Pseudomonadota</taxon>
        <taxon>Gammaproteobacteria</taxon>
        <taxon>Candidatus Kentrum</taxon>
    </lineage>
</organism>
<evidence type="ECO:0000313" key="2">
    <source>
        <dbReference type="EMBL" id="VFJ68402.1"/>
    </source>
</evidence>
<dbReference type="EMBL" id="CAADEY010000183">
    <property type="protein sequence ID" value="VFJ68402.1"/>
    <property type="molecule type" value="Genomic_DNA"/>
</dbReference>
<keyword evidence="1" id="KW-0732">Signal</keyword>
<dbReference type="AlphaFoldDB" id="A0A450TM24"/>
<dbReference type="EMBL" id="CAADEX010000222">
    <property type="protein sequence ID" value="VFJ68752.1"/>
    <property type="molecule type" value="Genomic_DNA"/>
</dbReference>
<reference evidence="3" key="1">
    <citation type="submission" date="2019-02" db="EMBL/GenBank/DDBJ databases">
        <authorList>
            <person name="Gruber-Vodicka R. H."/>
            <person name="Seah K. B. B."/>
        </authorList>
    </citation>
    <scope>NUCLEOTIDE SEQUENCE</scope>
    <source>
        <strain evidence="2">BECK_DK161</strain>
        <strain evidence="3">BECK_DK47</strain>
    </source>
</reference>
<protein>
    <submittedName>
        <fullName evidence="3">Uncharacterized protein</fullName>
    </submittedName>
</protein>